<keyword evidence="2" id="KW-1185">Reference proteome</keyword>
<reference evidence="1 2" key="1">
    <citation type="submission" date="2019-07" db="EMBL/GenBank/DDBJ databases">
        <title>The draft genome sequence of Aquimarina algiphila M91.</title>
        <authorList>
            <person name="Meng X."/>
        </authorList>
    </citation>
    <scope>NUCLEOTIDE SEQUENCE [LARGE SCALE GENOMIC DNA]</scope>
    <source>
        <strain evidence="1 2">M91</strain>
    </source>
</reference>
<dbReference type="SUPFAM" id="SSF48452">
    <property type="entry name" value="TPR-like"/>
    <property type="match status" value="1"/>
</dbReference>
<name>A0A554VQ15_9FLAO</name>
<accession>A0A554VQ15</accession>
<sequence length="538" mass="59465">MKNINNIFLSGLALFSMLFSSCSDDLEGIDENPRNITQEQLEVDFQNVGSLYKPMFENIYQYTPPWSYQLQQNLNADVFSGYMTNPRPFVAGANNTTYNLVSGWNNFIWSVPYSNVMNNARTIENETKDEFPELFAVSQILKVTAMHRVSDVFGPIVYTKFGASATTSEYDSQEEAYTAFFNDLEEAIQILSDNIDSPRFTAFDLAYGGNYESWIRYANSLRLRLAIRISKVDAAKAKTEGEKSLSHPIGVMESNADSFFINGTLDHPIKTINNSWGDIRMNASMESILIGYDDPRANSYFSETVPGDNTTVPVVPGSLKGVRNGLPLLPGYADELAQKADYITFAVLNDNVLTSSVQLMTAAEVFFLKAEAALRGWSGSGDIQGNYEQGITLSFQQRGSSGAAAYIADNTSTPQDYVDPINSANNIAALSTITIAWDNAASNEEKLERIITQKWIAMFPEGQEAWSEYRRTGYPKIFPVVSNQSGGIVDTNLQIRRIPFVDSELQTNPDGVAGAVTKLGGADNAGTRLWWDVPGGNF</sequence>
<comment type="caution">
    <text evidence="1">The sequence shown here is derived from an EMBL/GenBank/DDBJ whole genome shotgun (WGS) entry which is preliminary data.</text>
</comment>
<dbReference type="Gene3D" id="1.25.40.390">
    <property type="match status" value="1"/>
</dbReference>
<dbReference type="Proteomes" id="UP000318833">
    <property type="component" value="Unassembled WGS sequence"/>
</dbReference>
<organism evidence="1 2">
    <name type="scientific">Aquimarina algiphila</name>
    <dbReference type="NCBI Taxonomy" id="2047982"/>
    <lineage>
        <taxon>Bacteria</taxon>
        <taxon>Pseudomonadati</taxon>
        <taxon>Bacteroidota</taxon>
        <taxon>Flavobacteriia</taxon>
        <taxon>Flavobacteriales</taxon>
        <taxon>Flavobacteriaceae</taxon>
        <taxon>Aquimarina</taxon>
    </lineage>
</organism>
<evidence type="ECO:0000313" key="1">
    <source>
        <dbReference type="EMBL" id="TSE10569.1"/>
    </source>
</evidence>
<proteinExistence type="predicted"/>
<dbReference type="EMBL" id="VLNR01000006">
    <property type="protein sequence ID" value="TSE10569.1"/>
    <property type="molecule type" value="Genomic_DNA"/>
</dbReference>
<dbReference type="InterPro" id="IPR024302">
    <property type="entry name" value="SusD-like"/>
</dbReference>
<dbReference type="OrthoDB" id="725917at2"/>
<dbReference type="Pfam" id="PF12741">
    <property type="entry name" value="SusD-like"/>
    <property type="match status" value="1"/>
</dbReference>
<keyword evidence="1" id="KW-0449">Lipoprotein</keyword>
<dbReference type="PROSITE" id="PS51257">
    <property type="entry name" value="PROKAR_LIPOPROTEIN"/>
    <property type="match status" value="1"/>
</dbReference>
<protein>
    <submittedName>
        <fullName evidence="1">SusD/RagB family nutrient-binding outer membrane lipoprotein</fullName>
    </submittedName>
</protein>
<dbReference type="InterPro" id="IPR011990">
    <property type="entry name" value="TPR-like_helical_dom_sf"/>
</dbReference>
<dbReference type="RefSeq" id="WP_143915604.1">
    <property type="nucleotide sequence ID" value="NZ_CANLFO010000002.1"/>
</dbReference>
<dbReference type="AlphaFoldDB" id="A0A554VQ15"/>
<gene>
    <name evidence="1" type="ORF">FOF46_04555</name>
</gene>
<evidence type="ECO:0000313" key="2">
    <source>
        <dbReference type="Proteomes" id="UP000318833"/>
    </source>
</evidence>